<gene>
    <name evidence="2" type="ORF">SAMN05660297_01199</name>
</gene>
<name>A0A1I0B3H5_9FIRM</name>
<dbReference type="Pfam" id="PF07435">
    <property type="entry name" value="YycH"/>
    <property type="match status" value="1"/>
</dbReference>
<dbReference type="InterPro" id="IPR042274">
    <property type="entry name" value="YycH/YycI_2"/>
</dbReference>
<evidence type="ECO:0000259" key="1">
    <source>
        <dbReference type="Pfam" id="PF07435"/>
    </source>
</evidence>
<dbReference type="OrthoDB" id="1696612at2"/>
<sequence>MNREQLKTLILTLLIIMSVVFTQQIWFHSPIAILQSEASSQERQLKNIEKKKEVIMPKRGIVSFGNNYHTIISTDIEELWTASKVILEDFFTGEPEVISTTYDKYRENNRLKSIELEFGKNISSVLVGSVFDTVDNKIVMNIKEVKKILIPALNRGVIYIVGKEDHVYEVKLDNHQENRFLLALIDDLQTANHIKYYPLFADVDNYTVMPLSYQQSTPQVFVESNINVENEQMVIEEVKSFFNESLDFVKTIRETSGAIVFMYGYGEKGVRINNRGRLEYTEEIRNFSSSNVVTALEIAIEFVEDHGGFPEDAYLKEIRYEEKKGYYFGFGYRIEGLPVAFNSGNLAHPIEIEVYGDKVRSYRSLIRKGKNLPNVSPTNYTLLPQKIIEDHIELLKADYLADIEEKDLLEEKEILNYIERNIAQMELVYYDTLEDARIQLLIPTWKIKINKRVYYFSSYDGKLLHSGLVN</sequence>
<protein>
    <submittedName>
        <fullName evidence="2">Two-component signal transduction system YycFG, regulatory protein YycH</fullName>
    </submittedName>
</protein>
<reference evidence="2 3" key="1">
    <citation type="submission" date="2016-10" db="EMBL/GenBank/DDBJ databases">
        <authorList>
            <person name="de Groot N.N."/>
        </authorList>
    </citation>
    <scope>NUCLEOTIDE SEQUENCE [LARGE SCALE GENOMIC DNA]</scope>
    <source>
        <strain evidence="2 3">DSM 18979</strain>
    </source>
</reference>
<evidence type="ECO:0000313" key="2">
    <source>
        <dbReference type="EMBL" id="SET01398.1"/>
    </source>
</evidence>
<dbReference type="Gene3D" id="3.30.310.160">
    <property type="entry name" value="YycH protein, domain 2"/>
    <property type="match status" value="1"/>
</dbReference>
<accession>A0A1I0B3H5</accession>
<dbReference type="RefSeq" id="WP_090440749.1">
    <property type="nucleotide sequence ID" value="NZ_FOHU01000003.1"/>
</dbReference>
<feature type="domain" description="Regulatory protein YycH" evidence="1">
    <location>
        <begin position="4"/>
        <end position="369"/>
    </location>
</feature>
<evidence type="ECO:0000313" key="3">
    <source>
        <dbReference type="Proteomes" id="UP000199568"/>
    </source>
</evidence>
<keyword evidence="3" id="KW-1185">Reference proteome</keyword>
<dbReference type="Gene3D" id="2.40.128.690">
    <property type="entry name" value="YycH protein, domain 3-like"/>
    <property type="match status" value="1"/>
</dbReference>
<dbReference type="STRING" id="426128.SAMN05660297_01199"/>
<organism evidence="2 3">
    <name type="scientific">Natronincola peptidivorans</name>
    <dbReference type="NCBI Taxonomy" id="426128"/>
    <lineage>
        <taxon>Bacteria</taxon>
        <taxon>Bacillati</taxon>
        <taxon>Bacillota</taxon>
        <taxon>Clostridia</taxon>
        <taxon>Peptostreptococcales</taxon>
        <taxon>Natronincolaceae</taxon>
        <taxon>Natronincola</taxon>
    </lineage>
</organism>
<dbReference type="AlphaFoldDB" id="A0A1I0B3H5"/>
<dbReference type="EMBL" id="FOHU01000003">
    <property type="protein sequence ID" value="SET01398.1"/>
    <property type="molecule type" value="Genomic_DNA"/>
</dbReference>
<dbReference type="Proteomes" id="UP000199568">
    <property type="component" value="Unassembled WGS sequence"/>
</dbReference>
<dbReference type="InterPro" id="IPR009996">
    <property type="entry name" value="YycH"/>
</dbReference>
<proteinExistence type="predicted"/>